<comment type="caution">
    <text evidence="2">The sequence shown here is derived from an EMBL/GenBank/DDBJ whole genome shotgun (WGS) entry which is preliminary data.</text>
</comment>
<evidence type="ECO:0000313" key="2">
    <source>
        <dbReference type="EMBL" id="GAG92895.1"/>
    </source>
</evidence>
<proteinExistence type="predicted"/>
<feature type="region of interest" description="Disordered" evidence="1">
    <location>
        <begin position="1"/>
        <end position="40"/>
    </location>
</feature>
<organism evidence="2">
    <name type="scientific">marine sediment metagenome</name>
    <dbReference type="NCBI Taxonomy" id="412755"/>
    <lineage>
        <taxon>unclassified sequences</taxon>
        <taxon>metagenomes</taxon>
        <taxon>ecological metagenomes</taxon>
    </lineage>
</organism>
<dbReference type="EMBL" id="BART01027426">
    <property type="protein sequence ID" value="GAG92895.1"/>
    <property type="molecule type" value="Genomic_DNA"/>
</dbReference>
<protein>
    <submittedName>
        <fullName evidence="2">Uncharacterized protein</fullName>
    </submittedName>
</protein>
<dbReference type="AlphaFoldDB" id="X1BCZ7"/>
<feature type="compositionally biased region" description="Basic and acidic residues" evidence="1">
    <location>
        <begin position="9"/>
        <end position="30"/>
    </location>
</feature>
<feature type="non-terminal residue" evidence="2">
    <location>
        <position position="40"/>
    </location>
</feature>
<reference evidence="2" key="1">
    <citation type="journal article" date="2014" name="Front. Microbiol.">
        <title>High frequency of phylogenetically diverse reductive dehalogenase-homologous genes in deep subseafloor sedimentary metagenomes.</title>
        <authorList>
            <person name="Kawai M."/>
            <person name="Futagami T."/>
            <person name="Toyoda A."/>
            <person name="Takaki Y."/>
            <person name="Nishi S."/>
            <person name="Hori S."/>
            <person name="Arai W."/>
            <person name="Tsubouchi T."/>
            <person name="Morono Y."/>
            <person name="Uchiyama I."/>
            <person name="Ito T."/>
            <person name="Fujiyama A."/>
            <person name="Inagaki F."/>
            <person name="Takami H."/>
        </authorList>
    </citation>
    <scope>NUCLEOTIDE SEQUENCE</scope>
    <source>
        <strain evidence="2">Expedition CK06-06</strain>
    </source>
</reference>
<gene>
    <name evidence="2" type="ORF">S01H4_48626</name>
</gene>
<accession>X1BCZ7</accession>
<evidence type="ECO:0000256" key="1">
    <source>
        <dbReference type="SAM" id="MobiDB-lite"/>
    </source>
</evidence>
<sequence>MSRQAEGVHNPRIEGSDVEGDGKNKDREGKNCCPSPEEDE</sequence>
<name>X1BCZ7_9ZZZZ</name>